<reference evidence="1 2" key="1">
    <citation type="journal article" date="2017" name="Nat. Microbiol.">
        <title>Natural product diversity associated with the nematode symbionts Photorhabdus and Xenorhabdus.</title>
        <authorList>
            <person name="Tobias N.J."/>
            <person name="Wolff H."/>
            <person name="Djahanschiri B."/>
            <person name="Grundmann F."/>
            <person name="Kronenwerth M."/>
            <person name="Shi Y.M."/>
            <person name="Simonyi S."/>
            <person name="Grun P."/>
            <person name="Shapiro-Ilan D."/>
            <person name="Pidot S.J."/>
            <person name="Stinear T.P."/>
            <person name="Ebersberger I."/>
            <person name="Bode H.B."/>
        </authorList>
    </citation>
    <scope>NUCLEOTIDE SEQUENCE [LARGE SCALE GENOMIC DNA]</scope>
    <source>
        <strain evidence="1 2">DSM 17904</strain>
    </source>
</reference>
<name>A0A2D0KMB3_9GAMM</name>
<proteinExistence type="predicted"/>
<evidence type="ECO:0000313" key="1">
    <source>
        <dbReference type="EMBL" id="PHM64528.1"/>
    </source>
</evidence>
<dbReference type="EMBL" id="NJAJ01000028">
    <property type="protein sequence ID" value="PHM64528.1"/>
    <property type="molecule type" value="Genomic_DNA"/>
</dbReference>
<accession>A0A2D0KMB3</accession>
<sequence length="53" mass="5762">MGYRAVGLKAIVCVKCPVKTISFDKKSLHCVTFWPSGVFFKDVAESGEPNAKA</sequence>
<gene>
    <name evidence="1" type="ORF">Xsto_02934</name>
</gene>
<dbReference type="Proteomes" id="UP000222366">
    <property type="component" value="Unassembled WGS sequence"/>
</dbReference>
<organism evidence="1 2">
    <name type="scientific">Xenorhabdus stockiae</name>
    <dbReference type="NCBI Taxonomy" id="351614"/>
    <lineage>
        <taxon>Bacteria</taxon>
        <taxon>Pseudomonadati</taxon>
        <taxon>Pseudomonadota</taxon>
        <taxon>Gammaproteobacteria</taxon>
        <taxon>Enterobacterales</taxon>
        <taxon>Morganellaceae</taxon>
        <taxon>Xenorhabdus</taxon>
    </lineage>
</organism>
<comment type="caution">
    <text evidence="1">The sequence shown here is derived from an EMBL/GenBank/DDBJ whole genome shotgun (WGS) entry which is preliminary data.</text>
</comment>
<protein>
    <submittedName>
        <fullName evidence="1">Uncharacterized protein</fullName>
    </submittedName>
</protein>
<evidence type="ECO:0000313" key="2">
    <source>
        <dbReference type="Proteomes" id="UP000222366"/>
    </source>
</evidence>
<keyword evidence="2" id="KW-1185">Reference proteome</keyword>
<dbReference type="AlphaFoldDB" id="A0A2D0KMB3"/>